<dbReference type="GO" id="GO:0008610">
    <property type="term" value="P:lipid biosynthetic process"/>
    <property type="evidence" value="ECO:0007669"/>
    <property type="project" value="UniProtKB-ARBA"/>
</dbReference>
<dbReference type="SUPFAM" id="SSF52777">
    <property type="entry name" value="CoA-dependent acyltransferases"/>
    <property type="match status" value="2"/>
</dbReference>
<evidence type="ECO:0000313" key="3">
    <source>
        <dbReference type="Proteomes" id="UP000220340"/>
    </source>
</evidence>
<evidence type="ECO:0000259" key="1">
    <source>
        <dbReference type="Pfam" id="PF00668"/>
    </source>
</evidence>
<dbReference type="EMBL" id="PDCR01000004">
    <property type="protein sequence ID" value="PEG55848.1"/>
    <property type="molecule type" value="Genomic_DNA"/>
</dbReference>
<dbReference type="InterPro" id="IPR023213">
    <property type="entry name" value="CAT-like_dom_sf"/>
</dbReference>
<accession>A0A2A7P0Z9</accession>
<keyword evidence="3" id="KW-1185">Reference proteome</keyword>
<reference evidence="2 3" key="1">
    <citation type="submission" date="2017-10" db="EMBL/GenBank/DDBJ databases">
        <title>The new phylogeny of genus Mycobacterium.</title>
        <authorList>
            <person name="Tortoli E."/>
            <person name="Trovato A."/>
            <person name="Cirillo D.M."/>
        </authorList>
    </citation>
    <scope>NUCLEOTIDE SEQUENCE [LARGE SCALE GENOMIC DNA]</scope>
    <source>
        <strain evidence="2 3">IP141170001</strain>
    </source>
</reference>
<dbReference type="Gene3D" id="3.30.559.30">
    <property type="entry name" value="Nonribosomal peptide synthetase, condensation domain"/>
    <property type="match status" value="1"/>
</dbReference>
<proteinExistence type="predicted"/>
<organism evidence="2 3">
    <name type="scientific">Mycolicibacterium diernhoferi</name>
    <dbReference type="NCBI Taxonomy" id="1801"/>
    <lineage>
        <taxon>Bacteria</taxon>
        <taxon>Bacillati</taxon>
        <taxon>Actinomycetota</taxon>
        <taxon>Actinomycetes</taxon>
        <taxon>Mycobacteriales</taxon>
        <taxon>Mycobacteriaceae</taxon>
        <taxon>Mycolicibacterium</taxon>
    </lineage>
</organism>
<evidence type="ECO:0000313" key="2">
    <source>
        <dbReference type="EMBL" id="PEG55848.1"/>
    </source>
</evidence>
<comment type="caution">
    <text evidence="2">The sequence shown here is derived from an EMBL/GenBank/DDBJ whole genome shotgun (WGS) entry which is preliminary data.</text>
</comment>
<protein>
    <recommendedName>
        <fullName evidence="1">Condensation domain-containing protein</fullName>
    </recommendedName>
</protein>
<dbReference type="Pfam" id="PF00668">
    <property type="entry name" value="Condensation"/>
    <property type="match status" value="1"/>
</dbReference>
<feature type="domain" description="Condensation" evidence="1">
    <location>
        <begin position="46"/>
        <end position="195"/>
    </location>
</feature>
<gene>
    <name evidence="2" type="ORF">CRI78_04325</name>
</gene>
<name>A0A2A7P0Z9_9MYCO</name>
<dbReference type="AlphaFoldDB" id="A0A2A7P0Z9"/>
<sequence>MSHIWDTGCRLRHMAAPAMHDERIFSSVPPRNVGYALDHGLRDIYRWRVPLLLRLDPDVSPVHVRAALTAVINHHVALRTSYVAHDGTWVQRIAEPHEFDQLSIVTLGDDVAADSQAEQDAVASVMSELMGESTATGPLCAAYIAPTAGGRARLAIALHRLVCDESSVGIVASDVIIAISQQITGQPIMLAPVSTPWTECAAELDEQPSVELNPTMRITDFDADGAPGIDDLHRYTAPLSGVLSRELDGAARELGVPVEHLLLAALGRAVARTIGGGVVAVDVTRPMRAEFGTDVGRTVGPLPTTRTIELGCAGAGEVDATQMILDVRAAVAAAVPREAGLVPSELALSYIGPVPDPIQCDLPAQIDGDWAAPVREVVSGFGHAVELRACRSGGVMYLDWWYDARRCAEYTIEELAEQFPHALVEITSESIPEFIGAA</sequence>
<dbReference type="Proteomes" id="UP000220340">
    <property type="component" value="Unassembled WGS sequence"/>
</dbReference>
<dbReference type="GO" id="GO:0003824">
    <property type="term" value="F:catalytic activity"/>
    <property type="evidence" value="ECO:0007669"/>
    <property type="project" value="InterPro"/>
</dbReference>
<dbReference type="Gene3D" id="3.30.559.10">
    <property type="entry name" value="Chloramphenicol acetyltransferase-like domain"/>
    <property type="match status" value="1"/>
</dbReference>
<dbReference type="InterPro" id="IPR001242">
    <property type="entry name" value="Condensation_dom"/>
</dbReference>